<keyword evidence="5" id="KW-1185">Reference proteome</keyword>
<evidence type="ECO:0000313" key="5">
    <source>
        <dbReference type="Proteomes" id="UP001156905"/>
    </source>
</evidence>
<dbReference type="PANTHER" id="PTHR31690:SF4">
    <property type="entry name" value="FUCOSE MUTAROTASE"/>
    <property type="match status" value="1"/>
</dbReference>
<dbReference type="Pfam" id="PF05025">
    <property type="entry name" value="RbsD_FucU"/>
    <property type="match status" value="1"/>
</dbReference>
<name>A0ABQ6AXV8_9BRAD</name>
<sequence length="56" mass="5998">MLKSINALLKADVLYALLAIGHGDRLVVCDTNFPADSIARYGCFIFTKGVIAPDGE</sequence>
<dbReference type="InterPro" id="IPR050443">
    <property type="entry name" value="RbsD/FucU_mutarotase"/>
</dbReference>
<evidence type="ECO:0008006" key="6">
    <source>
        <dbReference type="Google" id="ProtNLM"/>
    </source>
</evidence>
<evidence type="ECO:0000256" key="1">
    <source>
        <dbReference type="ARBA" id="ARBA00000223"/>
    </source>
</evidence>
<reference evidence="5" key="1">
    <citation type="journal article" date="2019" name="Int. J. Syst. Evol. Microbiol.">
        <title>The Global Catalogue of Microorganisms (GCM) 10K type strain sequencing project: providing services to taxonomists for standard genome sequencing and annotation.</title>
        <authorList>
            <consortium name="The Broad Institute Genomics Platform"/>
            <consortium name="The Broad Institute Genome Sequencing Center for Infectious Disease"/>
            <person name="Wu L."/>
            <person name="Ma J."/>
        </authorList>
    </citation>
    <scope>NUCLEOTIDE SEQUENCE [LARGE SCALE GENOMIC DNA]</scope>
    <source>
        <strain evidence="5">NBRC 102520</strain>
    </source>
</reference>
<evidence type="ECO:0000256" key="2">
    <source>
        <dbReference type="ARBA" id="ARBA00023235"/>
    </source>
</evidence>
<proteinExistence type="predicted"/>
<dbReference type="EMBL" id="BSOW01000010">
    <property type="protein sequence ID" value="GLR86381.1"/>
    <property type="molecule type" value="Genomic_DNA"/>
</dbReference>
<organism evidence="4 5">
    <name type="scientific">Bradyrhizobium iriomotense</name>
    <dbReference type="NCBI Taxonomy" id="441950"/>
    <lineage>
        <taxon>Bacteria</taxon>
        <taxon>Pseudomonadati</taxon>
        <taxon>Pseudomonadota</taxon>
        <taxon>Alphaproteobacteria</taxon>
        <taxon>Hyphomicrobiales</taxon>
        <taxon>Nitrobacteraceae</taxon>
        <taxon>Bradyrhizobium</taxon>
    </lineage>
</organism>
<evidence type="ECO:0000313" key="4">
    <source>
        <dbReference type="EMBL" id="GLR86381.1"/>
    </source>
</evidence>
<gene>
    <name evidence="4" type="ORF">GCM10007857_30920</name>
</gene>
<comment type="catalytic activity">
    <reaction evidence="3">
        <text>alpha-L-fucose = beta-L-fucose</text>
        <dbReference type="Rhea" id="RHEA:25580"/>
        <dbReference type="ChEBI" id="CHEBI:42548"/>
        <dbReference type="ChEBI" id="CHEBI:42589"/>
        <dbReference type="EC" id="5.1.3.29"/>
    </reaction>
</comment>
<comment type="catalytic activity">
    <reaction evidence="1">
        <text>beta-D-ribopyranose = beta-D-ribofuranose</text>
        <dbReference type="Rhea" id="RHEA:25432"/>
        <dbReference type="ChEBI" id="CHEBI:27476"/>
        <dbReference type="ChEBI" id="CHEBI:47002"/>
        <dbReference type="EC" id="5.4.99.62"/>
    </reaction>
</comment>
<dbReference type="Proteomes" id="UP001156905">
    <property type="component" value="Unassembled WGS sequence"/>
</dbReference>
<dbReference type="PANTHER" id="PTHR31690">
    <property type="entry name" value="FUCOSE MUTAROTASE"/>
    <property type="match status" value="1"/>
</dbReference>
<protein>
    <recommendedName>
        <fullName evidence="6">D-ribose pyranase</fullName>
    </recommendedName>
</protein>
<dbReference type="Gene3D" id="3.40.1650.10">
    <property type="entry name" value="RbsD-like domain"/>
    <property type="match status" value="1"/>
</dbReference>
<accession>A0ABQ6AXV8</accession>
<comment type="caution">
    <text evidence="4">The sequence shown here is derived from an EMBL/GenBank/DDBJ whole genome shotgun (WGS) entry which is preliminary data.</text>
</comment>
<dbReference type="InterPro" id="IPR007721">
    <property type="entry name" value="RbsD_FucU"/>
</dbReference>
<keyword evidence="2" id="KW-0413">Isomerase</keyword>
<dbReference type="InterPro" id="IPR023750">
    <property type="entry name" value="RbsD-like_sf"/>
</dbReference>
<dbReference type="RefSeq" id="WP_284266703.1">
    <property type="nucleotide sequence ID" value="NZ_BSOW01000010.1"/>
</dbReference>
<dbReference type="SUPFAM" id="SSF102546">
    <property type="entry name" value="RbsD-like"/>
    <property type="match status" value="1"/>
</dbReference>
<evidence type="ECO:0000256" key="3">
    <source>
        <dbReference type="ARBA" id="ARBA00036324"/>
    </source>
</evidence>